<sequence length="480" mass="52896">MKLTQNGLLLGLLVAILGGLATFFLAWQTTGIAIIFSTIASILLIFLGRRLTGYYTNFTVIFLTFSALYGLTGPIAAYYGEGLPNVFPTPYLVDNFLFHYSLAIIAMSVGLVVSASVKITRINVENQMPRWNERALLVIACAFAGIASLMEIVNLFRVGGIGVLLAGKAAYQSAVSDQTGTLPSVEITLLATTFLGLCLSAKNVTATVRMRRLHLIVLWLALASPEILILLVLGRRGSLLSLLVVLIISYSFFSPIKRINSKWFAIALTLYLIMGFMYGSRAQIGHALATGELSALTMRMSKPEFWATSLNPANNEFGAPFGNFNTYVLSGMAELRWGETYLIGLTIPIPRFIWPDKPQSIVYEFRDTFFSDWAQRGTIAGTAYSSILEAYVNFGTLGVPVVYFLIALAMGWLEKMRSRSRSLAFTILYLTLLPEAITFHRSSLEMPLFWPSLLALVGVGSYIVINSMIKYYRPAKGCCI</sequence>
<accession>A0A1M4VFS3</accession>
<keyword evidence="3" id="KW-1185">Reference proteome</keyword>
<organism evidence="2 3">
    <name type="scientific">Desulfofundulus australicus DSM 11792</name>
    <dbReference type="NCBI Taxonomy" id="1121425"/>
    <lineage>
        <taxon>Bacteria</taxon>
        <taxon>Bacillati</taxon>
        <taxon>Bacillota</taxon>
        <taxon>Clostridia</taxon>
        <taxon>Eubacteriales</taxon>
        <taxon>Peptococcaceae</taxon>
        <taxon>Desulfofundulus</taxon>
    </lineage>
</organism>
<dbReference type="RefSeq" id="WP_073163178.1">
    <property type="nucleotide sequence ID" value="NZ_FQUW01000008.1"/>
</dbReference>
<dbReference type="NCBIfam" id="TIGR04370">
    <property type="entry name" value="glyco_rpt_poly"/>
    <property type="match status" value="1"/>
</dbReference>
<feature type="transmembrane region" description="Helical" evidence="1">
    <location>
        <begin position="423"/>
        <end position="442"/>
    </location>
</feature>
<feature type="transmembrane region" description="Helical" evidence="1">
    <location>
        <begin position="213"/>
        <end position="233"/>
    </location>
</feature>
<reference evidence="3" key="1">
    <citation type="submission" date="2016-11" db="EMBL/GenBank/DDBJ databases">
        <authorList>
            <person name="Varghese N."/>
            <person name="Submissions S."/>
        </authorList>
    </citation>
    <scope>NUCLEOTIDE SEQUENCE [LARGE SCALE GENOMIC DNA]</scope>
    <source>
        <strain evidence="3">DSM 11792</strain>
    </source>
</reference>
<feature type="transmembrane region" description="Helical" evidence="1">
    <location>
        <begin position="390"/>
        <end position="411"/>
    </location>
</feature>
<feature type="transmembrane region" description="Helical" evidence="1">
    <location>
        <begin position="135"/>
        <end position="156"/>
    </location>
</feature>
<feature type="transmembrane region" description="Helical" evidence="1">
    <location>
        <begin position="181"/>
        <end position="201"/>
    </location>
</feature>
<name>A0A1M4VFS3_9FIRM</name>
<keyword evidence="1" id="KW-1133">Transmembrane helix</keyword>
<dbReference type="Proteomes" id="UP000184196">
    <property type="component" value="Unassembled WGS sequence"/>
</dbReference>
<protein>
    <submittedName>
        <fullName evidence="2">Oligosaccharide repeat unit polymerase</fullName>
    </submittedName>
</protein>
<feature type="transmembrane region" description="Helical" evidence="1">
    <location>
        <begin position="448"/>
        <end position="465"/>
    </location>
</feature>
<feature type="transmembrane region" description="Helical" evidence="1">
    <location>
        <begin position="7"/>
        <end position="25"/>
    </location>
</feature>
<keyword evidence="1" id="KW-0812">Transmembrane</keyword>
<dbReference type="Pfam" id="PF14296">
    <property type="entry name" value="O-ag_pol_Wzy"/>
    <property type="match status" value="1"/>
</dbReference>
<gene>
    <name evidence="2" type="ORF">SAMN02745218_00650</name>
</gene>
<dbReference type="AlphaFoldDB" id="A0A1M4VFS3"/>
<feature type="transmembrane region" description="Helical" evidence="1">
    <location>
        <begin position="239"/>
        <end position="256"/>
    </location>
</feature>
<dbReference type="InterPro" id="IPR029468">
    <property type="entry name" value="O-ag_pol_Wzy"/>
</dbReference>
<keyword evidence="1" id="KW-0472">Membrane</keyword>
<proteinExistence type="predicted"/>
<feature type="transmembrane region" description="Helical" evidence="1">
    <location>
        <begin position="97"/>
        <end position="115"/>
    </location>
</feature>
<feature type="transmembrane region" description="Helical" evidence="1">
    <location>
        <begin position="31"/>
        <end position="47"/>
    </location>
</feature>
<dbReference type="EMBL" id="FQUW01000008">
    <property type="protein sequence ID" value="SHE67742.1"/>
    <property type="molecule type" value="Genomic_DNA"/>
</dbReference>
<evidence type="ECO:0000313" key="3">
    <source>
        <dbReference type="Proteomes" id="UP000184196"/>
    </source>
</evidence>
<feature type="transmembrane region" description="Helical" evidence="1">
    <location>
        <begin position="263"/>
        <end position="280"/>
    </location>
</feature>
<evidence type="ECO:0000313" key="2">
    <source>
        <dbReference type="EMBL" id="SHE67742.1"/>
    </source>
</evidence>
<feature type="transmembrane region" description="Helical" evidence="1">
    <location>
        <begin position="54"/>
        <end position="77"/>
    </location>
</feature>
<evidence type="ECO:0000256" key="1">
    <source>
        <dbReference type="SAM" id="Phobius"/>
    </source>
</evidence>